<proteinExistence type="predicted"/>
<keyword evidence="2" id="KW-1185">Reference proteome</keyword>
<accession>A0A0G2ZH43</accession>
<name>A0A0G2ZH43_9BACT</name>
<dbReference type="KEGG" id="kpf:IX53_09885"/>
<evidence type="ECO:0000313" key="1">
    <source>
        <dbReference type="EMBL" id="AKI98088.1"/>
    </source>
</evidence>
<dbReference type="RefSeq" id="WP_047755223.1">
    <property type="nucleotide sequence ID" value="NZ_CAJUHA010000010.1"/>
</dbReference>
<dbReference type="PATRIC" id="fig|1330330.3.peg.2015"/>
<organism evidence="1 2">
    <name type="scientific">Kosmotoga pacifica</name>
    <dbReference type="NCBI Taxonomy" id="1330330"/>
    <lineage>
        <taxon>Bacteria</taxon>
        <taxon>Thermotogati</taxon>
        <taxon>Thermotogota</taxon>
        <taxon>Thermotogae</taxon>
        <taxon>Kosmotogales</taxon>
        <taxon>Kosmotogaceae</taxon>
        <taxon>Kosmotoga</taxon>
    </lineage>
</organism>
<dbReference type="Proteomes" id="UP000035159">
    <property type="component" value="Chromosome"/>
</dbReference>
<evidence type="ECO:0000313" key="2">
    <source>
        <dbReference type="Proteomes" id="UP000035159"/>
    </source>
</evidence>
<dbReference type="EMBL" id="CP011232">
    <property type="protein sequence ID" value="AKI98088.1"/>
    <property type="molecule type" value="Genomic_DNA"/>
</dbReference>
<reference evidence="1 2" key="1">
    <citation type="submission" date="2015-04" db="EMBL/GenBank/DDBJ databases">
        <title>Complete Genome Sequence of Kosmotoga pacifica SLHLJ1.</title>
        <authorList>
            <person name="Jiang L.J."/>
            <person name="Shao Z.Z."/>
            <person name="Jebbar M."/>
        </authorList>
    </citation>
    <scope>NUCLEOTIDE SEQUENCE [LARGE SCALE GENOMIC DNA]</scope>
    <source>
        <strain evidence="1 2">SLHLJ1</strain>
    </source>
</reference>
<dbReference type="OrthoDB" id="45402at2"/>
<dbReference type="AlphaFoldDB" id="A0A0G2ZH43"/>
<protein>
    <submittedName>
        <fullName evidence="1">Uncharacterized protein</fullName>
    </submittedName>
</protein>
<gene>
    <name evidence="1" type="ORF">IX53_09885</name>
</gene>
<sequence>MKSKLSLVALLIITGALLFGSTYLSIVGENWTNEVEIPISEHFSWGIQLGNASPQLGVIYKESWVKYSTGFFKLKTREGNFSVKFYIGERISLSTTLIEGTYTPPVYSQQFNTLQVDSDGNYRLFSYNTYRIPLGKWSLGLKLLNIRDNQNNIRYLQSYLFMKDFSRSIRLGFLGNTFALGVDLVSIGSLGELGYGPGLCYDFDTGKIGLTAQWSFPLNLEGMSLIGETMVFFKNGAVDTKINFRTPGGKNVLLFGVGFSNLTPKEIFFELMVR</sequence>
<dbReference type="STRING" id="1330330.IX53_09885"/>